<dbReference type="AlphaFoldDB" id="A0A3B0ZBW8"/>
<evidence type="ECO:0000256" key="3">
    <source>
        <dbReference type="SAM" id="MobiDB-lite"/>
    </source>
</evidence>
<keyword evidence="2" id="KW-0175">Coiled coil</keyword>
<dbReference type="NCBIfam" id="TIGR00103">
    <property type="entry name" value="DNA_YbaB_EbfC"/>
    <property type="match status" value="1"/>
</dbReference>
<dbReference type="EMBL" id="UOFL01000146">
    <property type="protein sequence ID" value="VAW78216.1"/>
    <property type="molecule type" value="Genomic_DNA"/>
</dbReference>
<dbReference type="PANTHER" id="PTHR33449">
    <property type="entry name" value="NUCLEOID-ASSOCIATED PROTEIN YBAB"/>
    <property type="match status" value="1"/>
</dbReference>
<sequence>MKGDIGNLMRQAQEAMTKMQAAQDEVAQIEVDGESGGGMVKVIMNGKHELKKITIDDSLLAEDRDMLEDLIAAAVNNAVAKVTQESQSRMSSVTAGMPIPPGFKL</sequence>
<feature type="region of interest" description="Disordered" evidence="3">
    <location>
        <begin position="83"/>
        <end position="105"/>
    </location>
</feature>
<dbReference type="InterPro" id="IPR036894">
    <property type="entry name" value="YbaB-like_sf"/>
</dbReference>
<name>A0A3B0ZBW8_9ZZZZ</name>
<organism evidence="4">
    <name type="scientific">hydrothermal vent metagenome</name>
    <dbReference type="NCBI Taxonomy" id="652676"/>
    <lineage>
        <taxon>unclassified sequences</taxon>
        <taxon>metagenomes</taxon>
        <taxon>ecological metagenomes</taxon>
    </lineage>
</organism>
<keyword evidence="1" id="KW-0238">DNA-binding</keyword>
<dbReference type="InterPro" id="IPR004401">
    <property type="entry name" value="YbaB/EbfC"/>
</dbReference>
<dbReference type="GO" id="GO:0003677">
    <property type="term" value="F:DNA binding"/>
    <property type="evidence" value="ECO:0007669"/>
    <property type="project" value="UniProtKB-KW"/>
</dbReference>
<feature type="coiled-coil region" evidence="2">
    <location>
        <begin position="5"/>
        <end position="32"/>
    </location>
</feature>
<dbReference type="PANTHER" id="PTHR33449:SF1">
    <property type="entry name" value="NUCLEOID-ASSOCIATED PROTEIN YBAB"/>
    <property type="match status" value="1"/>
</dbReference>
<dbReference type="HAMAP" id="MF_00274">
    <property type="entry name" value="DNA_YbaB_EbfC"/>
    <property type="match status" value="1"/>
</dbReference>
<reference evidence="4" key="1">
    <citation type="submission" date="2018-06" db="EMBL/GenBank/DDBJ databases">
        <authorList>
            <person name="Zhirakovskaya E."/>
        </authorList>
    </citation>
    <scope>NUCLEOTIDE SEQUENCE</scope>
</reference>
<dbReference type="GO" id="GO:0005829">
    <property type="term" value="C:cytosol"/>
    <property type="evidence" value="ECO:0007669"/>
    <property type="project" value="TreeGrafter"/>
</dbReference>
<dbReference type="Gene3D" id="3.30.1310.10">
    <property type="entry name" value="Nucleoid-associated protein YbaB-like domain"/>
    <property type="match status" value="1"/>
</dbReference>
<evidence type="ECO:0000256" key="1">
    <source>
        <dbReference type="ARBA" id="ARBA00023125"/>
    </source>
</evidence>
<evidence type="ECO:0000313" key="4">
    <source>
        <dbReference type="EMBL" id="VAW78216.1"/>
    </source>
</evidence>
<proteinExistence type="inferred from homology"/>
<dbReference type="SUPFAM" id="SSF82607">
    <property type="entry name" value="YbaB-like"/>
    <property type="match status" value="1"/>
</dbReference>
<feature type="compositionally biased region" description="Polar residues" evidence="3">
    <location>
        <begin position="83"/>
        <end position="94"/>
    </location>
</feature>
<accession>A0A3B0ZBW8</accession>
<dbReference type="PIRSF" id="PIRSF004555">
    <property type="entry name" value="UCP004555"/>
    <property type="match status" value="1"/>
</dbReference>
<protein>
    <submittedName>
        <fullName evidence="4">Nucleoid-associated protein YaaK</fullName>
    </submittedName>
</protein>
<dbReference type="Pfam" id="PF02575">
    <property type="entry name" value="YbaB_DNA_bd"/>
    <property type="match status" value="1"/>
</dbReference>
<evidence type="ECO:0000256" key="2">
    <source>
        <dbReference type="SAM" id="Coils"/>
    </source>
</evidence>
<gene>
    <name evidence="4" type="ORF">MNBD_GAMMA12-1162</name>
</gene>